<organism evidence="3 4">
    <name type="scientific">Abeliophyllum distichum</name>
    <dbReference type="NCBI Taxonomy" id="126358"/>
    <lineage>
        <taxon>Eukaryota</taxon>
        <taxon>Viridiplantae</taxon>
        <taxon>Streptophyta</taxon>
        <taxon>Embryophyta</taxon>
        <taxon>Tracheophyta</taxon>
        <taxon>Spermatophyta</taxon>
        <taxon>Magnoliopsida</taxon>
        <taxon>eudicotyledons</taxon>
        <taxon>Gunneridae</taxon>
        <taxon>Pentapetalae</taxon>
        <taxon>asterids</taxon>
        <taxon>lamiids</taxon>
        <taxon>Lamiales</taxon>
        <taxon>Oleaceae</taxon>
        <taxon>Forsythieae</taxon>
        <taxon>Abeliophyllum</taxon>
    </lineage>
</organism>
<dbReference type="EMBL" id="JBFOLK010000004">
    <property type="protein sequence ID" value="KAL2516866.1"/>
    <property type="molecule type" value="Genomic_DNA"/>
</dbReference>
<comment type="caution">
    <text evidence="3">The sequence shown here is derived from an EMBL/GenBank/DDBJ whole genome shotgun (WGS) entry which is preliminary data.</text>
</comment>
<dbReference type="Pfam" id="PF00171">
    <property type="entry name" value="Aldedh"/>
    <property type="match status" value="1"/>
</dbReference>
<dbReference type="SUPFAM" id="SSF53720">
    <property type="entry name" value="ALDH-like"/>
    <property type="match status" value="1"/>
</dbReference>
<dbReference type="PANTHER" id="PTHR43353">
    <property type="entry name" value="SUCCINATE-SEMIALDEHYDE DEHYDROGENASE, MITOCHONDRIAL"/>
    <property type="match status" value="1"/>
</dbReference>
<evidence type="ECO:0000313" key="4">
    <source>
        <dbReference type="Proteomes" id="UP001604336"/>
    </source>
</evidence>
<dbReference type="GO" id="GO:0016491">
    <property type="term" value="F:oxidoreductase activity"/>
    <property type="evidence" value="ECO:0007669"/>
    <property type="project" value="UniProtKB-KW"/>
</dbReference>
<dbReference type="PANTHER" id="PTHR43353:SF5">
    <property type="entry name" value="SUCCINATE-SEMIALDEHYDE DEHYDROGENASE, MITOCHONDRIAL"/>
    <property type="match status" value="1"/>
</dbReference>
<gene>
    <name evidence="3" type="ORF">Adt_13113</name>
</gene>
<protein>
    <submittedName>
        <fullName evidence="3">Succinate-semialdehyde dehydrogenase</fullName>
    </submittedName>
</protein>
<feature type="domain" description="Aldehyde dehydrogenase" evidence="2">
    <location>
        <begin position="76"/>
        <end position="165"/>
    </location>
</feature>
<evidence type="ECO:0000259" key="2">
    <source>
        <dbReference type="Pfam" id="PF00171"/>
    </source>
</evidence>
<dbReference type="InterPro" id="IPR015590">
    <property type="entry name" value="Aldehyde_DH_dom"/>
</dbReference>
<accession>A0ABD1TVV4</accession>
<dbReference type="Proteomes" id="UP001604336">
    <property type="component" value="Unassembled WGS sequence"/>
</dbReference>
<keyword evidence="1" id="KW-0560">Oxidoreductase</keyword>
<name>A0ABD1TVV4_9LAMI</name>
<dbReference type="AlphaFoldDB" id="A0ABD1TVV4"/>
<evidence type="ECO:0000256" key="1">
    <source>
        <dbReference type="ARBA" id="ARBA00023002"/>
    </source>
</evidence>
<dbReference type="InterPro" id="IPR016161">
    <property type="entry name" value="Ald_DH/histidinol_DH"/>
</dbReference>
<keyword evidence="4" id="KW-1185">Reference proteome</keyword>
<evidence type="ECO:0000313" key="3">
    <source>
        <dbReference type="EMBL" id="KAL2516866.1"/>
    </source>
</evidence>
<proteinExistence type="predicted"/>
<dbReference type="InterPro" id="IPR050740">
    <property type="entry name" value="Aldehyde_DH_Superfamily"/>
</dbReference>
<dbReference type="Gene3D" id="3.40.605.10">
    <property type="entry name" value="Aldehyde Dehydrogenase, Chain A, domain 1"/>
    <property type="match status" value="1"/>
</dbReference>
<reference evidence="4" key="1">
    <citation type="submission" date="2024-07" db="EMBL/GenBank/DDBJ databases">
        <title>Two chromosome-level genome assemblies of Korean endemic species Abeliophyllum distichum and Forsythia ovata (Oleaceae).</title>
        <authorList>
            <person name="Jang H."/>
        </authorList>
    </citation>
    <scope>NUCLEOTIDE SEQUENCE [LARGE SCALE GENOMIC DNA]</scope>
</reference>
<sequence>MTLEVHMRCPRVRVGVGMVLRHCTGNFLSPRRSAYITPHSSMSIFSRQMNMEAQSVAAHLNSSGFIRSQGLIGGKWTDAYDEKTIKVCNPATGEVITNVPCMGGKETNDAITSAYDAFVSWSKLTAADRSKCLRKCYDLILAHKEELEQLMTLEQGKPLKEAIGEPDIEVGVEDENHDEEEIPMIEELSPELKSVKFSSLKLYGTWNKVLDWFSRGVHESRHPFLFLGTNA</sequence>
<dbReference type="InterPro" id="IPR016162">
    <property type="entry name" value="Ald_DH_N"/>
</dbReference>